<sequence length="107" mass="11327">MATVRAFATVFGPLRDPPSVPASAPMAPADQLTTAPAGWGVVYRPGHRIGAGSLHNSSPSPHVLIPVALPPPLRGGSLENMGQKTEKSKRGQKNFYKNASLMWGIRT</sequence>
<protein>
    <submittedName>
        <fullName evidence="2">Uncharacterized protein</fullName>
    </submittedName>
</protein>
<accession>A0A8S5LPP7</accession>
<reference evidence="2" key="1">
    <citation type="journal article" date="2021" name="Proc. Natl. Acad. Sci. U.S.A.">
        <title>A Catalog of Tens of Thousands of Viruses from Human Metagenomes Reveals Hidden Associations with Chronic Diseases.</title>
        <authorList>
            <person name="Tisza M.J."/>
            <person name="Buck C.B."/>
        </authorList>
    </citation>
    <scope>NUCLEOTIDE SEQUENCE</scope>
    <source>
        <strain evidence="2">CtoiW10</strain>
    </source>
</reference>
<evidence type="ECO:0000256" key="1">
    <source>
        <dbReference type="SAM" id="MobiDB-lite"/>
    </source>
</evidence>
<name>A0A8S5LPP7_9CAUD</name>
<organism evidence="2">
    <name type="scientific">Siphoviridae sp. ctoiW10</name>
    <dbReference type="NCBI Taxonomy" id="2827592"/>
    <lineage>
        <taxon>Viruses</taxon>
        <taxon>Duplodnaviria</taxon>
        <taxon>Heunggongvirae</taxon>
        <taxon>Uroviricota</taxon>
        <taxon>Caudoviricetes</taxon>
    </lineage>
</organism>
<dbReference type="EMBL" id="BK015888">
    <property type="protein sequence ID" value="DAD71811.1"/>
    <property type="molecule type" value="Genomic_DNA"/>
</dbReference>
<evidence type="ECO:0000313" key="2">
    <source>
        <dbReference type="EMBL" id="DAD71811.1"/>
    </source>
</evidence>
<feature type="region of interest" description="Disordered" evidence="1">
    <location>
        <begin position="74"/>
        <end position="93"/>
    </location>
</feature>
<proteinExistence type="predicted"/>